<dbReference type="InterPro" id="IPR036259">
    <property type="entry name" value="MFS_trans_sf"/>
</dbReference>
<dbReference type="Pfam" id="PF07690">
    <property type="entry name" value="MFS_1"/>
    <property type="match status" value="1"/>
</dbReference>
<feature type="transmembrane region" description="Helical" evidence="4">
    <location>
        <begin position="38"/>
        <end position="57"/>
    </location>
</feature>
<feature type="transmembrane region" description="Helical" evidence="4">
    <location>
        <begin position="128"/>
        <end position="149"/>
    </location>
</feature>
<dbReference type="Gene3D" id="1.20.1250.20">
    <property type="entry name" value="MFS general substrate transporter like domains"/>
    <property type="match status" value="1"/>
</dbReference>
<dbReference type="STRING" id="1802271.A3C11_00700"/>
<comment type="caution">
    <text evidence="6">The sequence shown here is derived from an EMBL/GenBank/DDBJ whole genome shotgun (WGS) entry which is preliminary data.</text>
</comment>
<organism evidence="6 7">
    <name type="scientific">Candidatus Sungbacteria bacterium RIFCSPHIGHO2_02_FULL_49_12</name>
    <dbReference type="NCBI Taxonomy" id="1802271"/>
    <lineage>
        <taxon>Bacteria</taxon>
        <taxon>Candidatus Sungiibacteriota</taxon>
    </lineage>
</organism>
<protein>
    <recommendedName>
        <fullName evidence="5">Major facilitator superfamily (MFS) profile domain-containing protein</fullName>
    </recommendedName>
</protein>
<dbReference type="PROSITE" id="PS50850">
    <property type="entry name" value="MFS"/>
    <property type="match status" value="1"/>
</dbReference>
<evidence type="ECO:0000313" key="6">
    <source>
        <dbReference type="EMBL" id="OHA00926.1"/>
    </source>
</evidence>
<keyword evidence="3 4" id="KW-0472">Membrane</keyword>
<dbReference type="Proteomes" id="UP000177362">
    <property type="component" value="Unassembled WGS sequence"/>
</dbReference>
<feature type="transmembrane region" description="Helical" evidence="4">
    <location>
        <begin position="93"/>
        <end position="116"/>
    </location>
</feature>
<gene>
    <name evidence="6" type="ORF">A3C11_00700</name>
</gene>
<feature type="transmembrane region" description="Helical" evidence="4">
    <location>
        <begin position="69"/>
        <end position="87"/>
    </location>
</feature>
<dbReference type="EMBL" id="MHQJ01000033">
    <property type="protein sequence ID" value="OHA00926.1"/>
    <property type="molecule type" value="Genomic_DNA"/>
</dbReference>
<dbReference type="InterPro" id="IPR011701">
    <property type="entry name" value="MFS"/>
</dbReference>
<dbReference type="AlphaFoldDB" id="A0A1G2KNJ3"/>
<evidence type="ECO:0000313" key="7">
    <source>
        <dbReference type="Proteomes" id="UP000177362"/>
    </source>
</evidence>
<keyword evidence="1 4" id="KW-0812">Transmembrane</keyword>
<reference evidence="6 7" key="1">
    <citation type="journal article" date="2016" name="Nat. Commun.">
        <title>Thousands of microbial genomes shed light on interconnected biogeochemical processes in an aquifer system.</title>
        <authorList>
            <person name="Anantharaman K."/>
            <person name="Brown C.T."/>
            <person name="Hug L.A."/>
            <person name="Sharon I."/>
            <person name="Castelle C.J."/>
            <person name="Probst A.J."/>
            <person name="Thomas B.C."/>
            <person name="Singh A."/>
            <person name="Wilkins M.J."/>
            <person name="Karaoz U."/>
            <person name="Brodie E.L."/>
            <person name="Williams K.H."/>
            <person name="Hubbard S.S."/>
            <person name="Banfield J.F."/>
        </authorList>
    </citation>
    <scope>NUCLEOTIDE SEQUENCE [LARGE SCALE GENOMIC DNA]</scope>
</reference>
<evidence type="ECO:0000256" key="3">
    <source>
        <dbReference type="ARBA" id="ARBA00023136"/>
    </source>
</evidence>
<keyword evidence="2 4" id="KW-1133">Transmembrane helix</keyword>
<dbReference type="InterPro" id="IPR020846">
    <property type="entry name" value="MFS_dom"/>
</dbReference>
<evidence type="ECO:0000256" key="1">
    <source>
        <dbReference type="ARBA" id="ARBA00022692"/>
    </source>
</evidence>
<dbReference type="GO" id="GO:0022857">
    <property type="term" value="F:transmembrane transporter activity"/>
    <property type="evidence" value="ECO:0007669"/>
    <property type="project" value="InterPro"/>
</dbReference>
<evidence type="ECO:0000259" key="5">
    <source>
        <dbReference type="PROSITE" id="PS50850"/>
    </source>
</evidence>
<feature type="domain" description="Major facilitator superfamily (MFS) profile" evidence="5">
    <location>
        <begin position="1"/>
        <end position="188"/>
    </location>
</feature>
<sequence length="188" mass="20554">MLVISDFFVLAGIGFLGPILPVFIVTQLPGGDVRTAGFASAIYMAMWVFQIPIGRYLDRTKGERDDYTLLVLGAFITAIALFLFTIAKTPMHIYLIQALAGLGRAIDLPAWFGIFTRKIDKKREGYEWGVENVTAALSVGFVSAIAGLITEAYGFRALFILAGSASLIGALVLFFLYRSVFPQSVENK</sequence>
<name>A0A1G2KNJ3_9BACT</name>
<feature type="transmembrane region" description="Helical" evidence="4">
    <location>
        <begin position="155"/>
        <end position="177"/>
    </location>
</feature>
<dbReference type="PANTHER" id="PTHR23518:SF2">
    <property type="entry name" value="MAJOR FACILITATOR SUPERFAMILY TRANSPORTER"/>
    <property type="match status" value="1"/>
</dbReference>
<dbReference type="SUPFAM" id="SSF103473">
    <property type="entry name" value="MFS general substrate transporter"/>
    <property type="match status" value="1"/>
</dbReference>
<proteinExistence type="predicted"/>
<evidence type="ECO:0000256" key="2">
    <source>
        <dbReference type="ARBA" id="ARBA00022989"/>
    </source>
</evidence>
<feature type="transmembrane region" description="Helical" evidence="4">
    <location>
        <begin position="7"/>
        <end position="26"/>
    </location>
</feature>
<evidence type="ECO:0000256" key="4">
    <source>
        <dbReference type="SAM" id="Phobius"/>
    </source>
</evidence>
<dbReference type="PANTHER" id="PTHR23518">
    <property type="entry name" value="C-METHYLTRANSFERASE"/>
    <property type="match status" value="1"/>
</dbReference>
<accession>A0A1G2KNJ3</accession>